<proteinExistence type="predicted"/>
<protein>
    <recommendedName>
        <fullName evidence="1">AAA-ATPase-like domain-containing protein</fullName>
    </recommendedName>
</protein>
<dbReference type="Pfam" id="PF09820">
    <property type="entry name" value="AAA-ATPase_like"/>
    <property type="match status" value="1"/>
</dbReference>
<dbReference type="Proteomes" id="UP001152759">
    <property type="component" value="Chromosome 8"/>
</dbReference>
<gene>
    <name evidence="2" type="ORF">BEMITA_LOCUS12729</name>
</gene>
<sequence length="453" mass="50881">MTSLSLSPRKFTIMASKTTQVYAIFGLFAVGCVSAHRKFPLGVHDFADIIVNNFTYADKSMFIKAVMRDDPSLILITRPRLFGKTTALSMLRYFLENRISPATAKKIGRLDLFRGTSISKDTAFCRVHRGQYPTIHLSLSNVNADSYEAAKTDIAHSVGEEKRTFEAVRDETASLSDITAGVRMLCSYLHRKNNRTVVLLIDSFEKPTLTAFLNHYTDQMRSVLNDLLLPVLKDNPHVCKCVITSISGIGQESLLAKLPEMRVYSVLDDERYTEFFGFLESDVRTLVDEAGLTAKRELLDTWYRGYEFCGTQLYNPFSVLSFLNQGGKPGVYWVPGGLTDFVVELMFALAPTVVRPALEKLFSNGSIDTVMYRDMSYLIVFPDPLWTLLVHNGYLIATPRDISGLHTVRIPTKEIRDGLLDLCTKKMPGKLNVTNPIPLYKENKTSTINSTST</sequence>
<dbReference type="PANTHER" id="PTHR34825:SF1">
    <property type="entry name" value="AAA-ATPASE-LIKE DOMAIN-CONTAINING PROTEIN"/>
    <property type="match status" value="1"/>
</dbReference>
<dbReference type="EMBL" id="OU963869">
    <property type="protein sequence ID" value="CAH0394432.1"/>
    <property type="molecule type" value="Genomic_DNA"/>
</dbReference>
<evidence type="ECO:0000259" key="1">
    <source>
        <dbReference type="Pfam" id="PF09820"/>
    </source>
</evidence>
<dbReference type="InterPro" id="IPR018631">
    <property type="entry name" value="AAA-ATPase-like_dom"/>
</dbReference>
<dbReference type="AlphaFoldDB" id="A0A9P0F912"/>
<keyword evidence="3" id="KW-1185">Reference proteome</keyword>
<evidence type="ECO:0000313" key="3">
    <source>
        <dbReference type="Proteomes" id="UP001152759"/>
    </source>
</evidence>
<dbReference type="PANTHER" id="PTHR34825">
    <property type="entry name" value="CONSERVED PROTEIN, WITH A WEAK D-GALACTARATE DEHYDRATASE/ALTRONATE HYDROLASE DOMAIN"/>
    <property type="match status" value="1"/>
</dbReference>
<reference evidence="2" key="1">
    <citation type="submission" date="2021-12" db="EMBL/GenBank/DDBJ databases">
        <authorList>
            <person name="King R."/>
        </authorList>
    </citation>
    <scope>NUCLEOTIDE SEQUENCE</scope>
</reference>
<accession>A0A9P0F912</accession>
<name>A0A9P0F912_BEMTA</name>
<feature type="domain" description="AAA-ATPase-like" evidence="1">
    <location>
        <begin position="40"/>
        <end position="254"/>
    </location>
</feature>
<organism evidence="2 3">
    <name type="scientific">Bemisia tabaci</name>
    <name type="common">Sweetpotato whitefly</name>
    <name type="synonym">Aleurodes tabaci</name>
    <dbReference type="NCBI Taxonomy" id="7038"/>
    <lineage>
        <taxon>Eukaryota</taxon>
        <taxon>Metazoa</taxon>
        <taxon>Ecdysozoa</taxon>
        <taxon>Arthropoda</taxon>
        <taxon>Hexapoda</taxon>
        <taxon>Insecta</taxon>
        <taxon>Pterygota</taxon>
        <taxon>Neoptera</taxon>
        <taxon>Paraneoptera</taxon>
        <taxon>Hemiptera</taxon>
        <taxon>Sternorrhyncha</taxon>
        <taxon>Aleyrodoidea</taxon>
        <taxon>Aleyrodidae</taxon>
        <taxon>Aleyrodinae</taxon>
        <taxon>Bemisia</taxon>
    </lineage>
</organism>
<evidence type="ECO:0000313" key="2">
    <source>
        <dbReference type="EMBL" id="CAH0394432.1"/>
    </source>
</evidence>